<evidence type="ECO:0000259" key="8">
    <source>
        <dbReference type="Pfam" id="PF17846"/>
    </source>
</evidence>
<dbReference type="GO" id="GO:0003723">
    <property type="term" value="F:RNA binding"/>
    <property type="evidence" value="ECO:0007669"/>
    <property type="project" value="TreeGrafter"/>
</dbReference>
<evidence type="ECO:0000259" key="7">
    <source>
        <dbReference type="Pfam" id="PF03159"/>
    </source>
</evidence>
<dbReference type="AlphaFoldDB" id="A0A8J5XSY9"/>
<dbReference type="Gene3D" id="1.25.40.1050">
    <property type="match status" value="1"/>
</dbReference>
<evidence type="ECO:0000256" key="2">
    <source>
        <dbReference type="ARBA" id="ARBA00022801"/>
    </source>
</evidence>
<dbReference type="InterPro" id="IPR004859">
    <property type="entry name" value="Xrn1_N"/>
</dbReference>
<comment type="similarity">
    <text evidence="4">Belongs to the 5'-3' exonuclease family.</text>
</comment>
<gene>
    <name evidence="9" type="ORF">KFE25_006889</name>
</gene>
<dbReference type="GO" id="GO:0004534">
    <property type="term" value="F:5'-3' RNA exonuclease activity"/>
    <property type="evidence" value="ECO:0007669"/>
    <property type="project" value="TreeGrafter"/>
</dbReference>
<dbReference type="CDD" id="cd09897">
    <property type="entry name" value="H3TH_FEN1-XPG-like"/>
    <property type="match status" value="1"/>
</dbReference>
<dbReference type="Pfam" id="PF17846">
    <property type="entry name" value="XRN_M"/>
    <property type="match status" value="2"/>
</dbReference>
<feature type="domain" description="Xrn1 helical" evidence="8">
    <location>
        <begin position="351"/>
        <end position="435"/>
    </location>
</feature>
<reference evidence="9" key="1">
    <citation type="submission" date="2021-05" db="EMBL/GenBank/DDBJ databases">
        <title>The genome of the haptophyte Pavlova lutheri (Diacronema luteri, Pavlovales) - a model for lipid biosynthesis in eukaryotic algae.</title>
        <authorList>
            <person name="Hulatt C.J."/>
            <person name="Posewitz M.C."/>
        </authorList>
    </citation>
    <scope>NUCLEOTIDE SEQUENCE</scope>
    <source>
        <strain evidence="9">NIVA-4/92</strain>
    </source>
</reference>
<proteinExistence type="inferred from homology"/>
<evidence type="ECO:0000256" key="5">
    <source>
        <dbReference type="SAM" id="MobiDB-lite"/>
    </source>
</evidence>
<comment type="caution">
    <text evidence="9">The sequence shown here is derived from an EMBL/GenBank/DDBJ whole genome shotgun (WGS) entry which is preliminary data.</text>
</comment>
<dbReference type="Gene3D" id="3.40.50.12390">
    <property type="match status" value="2"/>
</dbReference>
<feature type="region of interest" description="Disordered" evidence="5">
    <location>
        <begin position="616"/>
        <end position="648"/>
    </location>
</feature>
<evidence type="ECO:0000313" key="10">
    <source>
        <dbReference type="Proteomes" id="UP000751190"/>
    </source>
</evidence>
<dbReference type="PANTHER" id="PTHR12341:SF7">
    <property type="entry name" value="5'-3' EXORIBONUCLEASE 1"/>
    <property type="match status" value="1"/>
</dbReference>
<dbReference type="PANTHER" id="PTHR12341">
    <property type="entry name" value="5'-&gt;3' EXORIBONUCLEASE"/>
    <property type="match status" value="1"/>
</dbReference>
<protein>
    <submittedName>
        <fullName evidence="9">Uncharacterized protein</fullName>
    </submittedName>
</protein>
<feature type="chain" id="PRO_5035267411" evidence="6">
    <location>
        <begin position="18"/>
        <end position="648"/>
    </location>
</feature>
<dbReference type="EMBL" id="JAGTXO010000005">
    <property type="protein sequence ID" value="KAG8467837.1"/>
    <property type="molecule type" value="Genomic_DNA"/>
</dbReference>
<dbReference type="OrthoDB" id="372487at2759"/>
<dbReference type="InterPro" id="IPR027073">
    <property type="entry name" value="5_3_exoribonuclease"/>
</dbReference>
<sequence length="648" mass="73484">MPLVSRALVGLTLLACGVQPFGGVAFRAPPRAPLAGRTAHSAARAPLLPPTGPHSARARAALPRCATAMGIPKFFGWLCERYPLLKEHIRDGPAVIEREFDAFYLDMNGIIHTCTHGDDLAFGEQLDEEQMFRRILQYTDRLVSLVRPQKILYLAIDGVAPRAKLNQQRSRRFRAALEKNADRDKLIEMGQLASGETIFDSNCITPGTAFLSRLGDVFRRWIAYKVENDPQWAQGARVVFSGADCPGEGEHKIMEYIRMRQRAPDYEAGMRHCFYGLDADLIMLGLVTHEPEVSLLRERPRFNRGQAQRSLWNGDRLRMTADDFLCLDLSVLRRSLALPKSVHAQLDFEADERRLIDDFVLICMLVGNDFLPGLPHLDVAEGALNMMLHVYYRMLPQFGGYLTNGSELHLGRFEAYLREICVYEEPHFKVRARKEPWMDELPDYRHAYYRTKFGITLEDARARTQAVDNYMHGVQWCLRYYHDGCCSWTWFYPDFYAPLVSDLVRLERLDLTFDMGKPLAPLVQLLAVLPPESKQLLPLPYRLLMTETESAVIDGYPMHFEVDRNGKQREWEATSLIPFLDEETLQASAKAIDNGLLSPTEAKRNSHGIETVFTPLGVAPADVPGPKAQSPTPRPRTAKPRVVKGMQA</sequence>
<dbReference type="GO" id="GO:0000956">
    <property type="term" value="P:nuclear-transcribed mRNA catabolic process"/>
    <property type="evidence" value="ECO:0007669"/>
    <property type="project" value="TreeGrafter"/>
</dbReference>
<keyword evidence="10" id="KW-1185">Reference proteome</keyword>
<keyword evidence="6" id="KW-0732">Signal</keyword>
<evidence type="ECO:0000256" key="6">
    <source>
        <dbReference type="SAM" id="SignalP"/>
    </source>
</evidence>
<dbReference type="Proteomes" id="UP000751190">
    <property type="component" value="Unassembled WGS sequence"/>
</dbReference>
<evidence type="ECO:0000313" key="9">
    <source>
        <dbReference type="EMBL" id="KAG8467837.1"/>
    </source>
</evidence>
<organism evidence="9 10">
    <name type="scientific">Diacronema lutheri</name>
    <name type="common">Unicellular marine alga</name>
    <name type="synonym">Monochrysis lutheri</name>
    <dbReference type="NCBI Taxonomy" id="2081491"/>
    <lineage>
        <taxon>Eukaryota</taxon>
        <taxon>Haptista</taxon>
        <taxon>Haptophyta</taxon>
        <taxon>Pavlovophyceae</taxon>
        <taxon>Pavlovales</taxon>
        <taxon>Pavlovaceae</taxon>
        <taxon>Diacronema</taxon>
    </lineage>
</organism>
<dbReference type="GO" id="GO:0005634">
    <property type="term" value="C:nucleus"/>
    <property type="evidence" value="ECO:0007669"/>
    <property type="project" value="TreeGrafter"/>
</dbReference>
<dbReference type="InterPro" id="IPR041412">
    <property type="entry name" value="Xrn1_helical"/>
</dbReference>
<accession>A0A8J5XSY9</accession>
<keyword evidence="2" id="KW-0378">Hydrolase</keyword>
<dbReference type="Pfam" id="PF03159">
    <property type="entry name" value="XRN_N"/>
    <property type="match status" value="1"/>
</dbReference>
<feature type="domain" description="Xrn1 helical" evidence="8">
    <location>
        <begin position="444"/>
        <end position="614"/>
    </location>
</feature>
<evidence type="ECO:0000256" key="3">
    <source>
        <dbReference type="ARBA" id="ARBA00022839"/>
    </source>
</evidence>
<feature type="signal peptide" evidence="6">
    <location>
        <begin position="1"/>
        <end position="17"/>
    </location>
</feature>
<name>A0A8J5XSY9_DIALT</name>
<evidence type="ECO:0000256" key="1">
    <source>
        <dbReference type="ARBA" id="ARBA00022722"/>
    </source>
</evidence>
<feature type="domain" description="Xrn1 N-terminal" evidence="7">
    <location>
        <begin position="69"/>
        <end position="298"/>
    </location>
</feature>
<dbReference type="CDD" id="cd18673">
    <property type="entry name" value="PIN_XRN1-2-like"/>
    <property type="match status" value="1"/>
</dbReference>
<evidence type="ECO:0000256" key="4">
    <source>
        <dbReference type="ARBA" id="ARBA00038299"/>
    </source>
</evidence>
<keyword evidence="3" id="KW-0269">Exonuclease</keyword>
<keyword evidence="1" id="KW-0540">Nuclease</keyword>
<dbReference type="OMA" id="CASWCWE"/>